<reference evidence="2" key="1">
    <citation type="submission" date="2020-07" db="EMBL/GenBank/DDBJ databases">
        <title>Huge and variable diversity of episymbiotic CPR bacteria and DPANN archaea in groundwater ecosystems.</title>
        <authorList>
            <person name="He C.Y."/>
            <person name="Keren R."/>
            <person name="Whittaker M."/>
            <person name="Farag I.F."/>
            <person name="Doudna J."/>
            <person name="Cate J.H.D."/>
            <person name="Banfield J.F."/>
        </authorList>
    </citation>
    <scope>NUCLEOTIDE SEQUENCE</scope>
    <source>
        <strain evidence="2">NC_groundwater_1586_Pr3_B-0.1um_66_15</strain>
    </source>
</reference>
<protein>
    <submittedName>
        <fullName evidence="2">Uncharacterized protein</fullName>
    </submittedName>
</protein>
<organism evidence="2 3">
    <name type="scientific">Devosia nanyangense</name>
    <dbReference type="NCBI Taxonomy" id="1228055"/>
    <lineage>
        <taxon>Bacteria</taxon>
        <taxon>Pseudomonadati</taxon>
        <taxon>Pseudomonadota</taxon>
        <taxon>Alphaproteobacteria</taxon>
        <taxon>Hyphomicrobiales</taxon>
        <taxon>Devosiaceae</taxon>
        <taxon>Devosia</taxon>
    </lineage>
</organism>
<sequence>MSLTSDLMAVAETYCSKTGRSPSRIATIIFNDGKKFDLIAGGADLGTRPFERAMAWFAANWPAGVAWPVGIERPLTRPSATLSPEGRGEEEVSP</sequence>
<dbReference type="Proteomes" id="UP000782610">
    <property type="component" value="Unassembled WGS sequence"/>
</dbReference>
<dbReference type="EMBL" id="JACRAF010000025">
    <property type="protein sequence ID" value="MBI4921885.1"/>
    <property type="molecule type" value="Genomic_DNA"/>
</dbReference>
<comment type="caution">
    <text evidence="2">The sequence shown here is derived from an EMBL/GenBank/DDBJ whole genome shotgun (WGS) entry which is preliminary data.</text>
</comment>
<proteinExistence type="predicted"/>
<gene>
    <name evidence="2" type="ORF">HY834_09060</name>
</gene>
<evidence type="ECO:0000313" key="2">
    <source>
        <dbReference type="EMBL" id="MBI4921885.1"/>
    </source>
</evidence>
<feature type="region of interest" description="Disordered" evidence="1">
    <location>
        <begin position="75"/>
        <end position="94"/>
    </location>
</feature>
<name>A0A933L2K9_9HYPH</name>
<evidence type="ECO:0000256" key="1">
    <source>
        <dbReference type="SAM" id="MobiDB-lite"/>
    </source>
</evidence>
<dbReference type="AlphaFoldDB" id="A0A933L2K9"/>
<accession>A0A933L2K9</accession>
<evidence type="ECO:0000313" key="3">
    <source>
        <dbReference type="Proteomes" id="UP000782610"/>
    </source>
</evidence>